<reference evidence="2" key="1">
    <citation type="submission" date="2022-02" db="EMBL/GenBank/DDBJ databases">
        <authorList>
            <person name="Henning P.M."/>
            <person name="McCubbin A.G."/>
            <person name="Shore J.S."/>
        </authorList>
    </citation>
    <scope>NUCLEOTIDE SEQUENCE</scope>
    <source>
        <strain evidence="2">F60SS</strain>
        <tissue evidence="2">Leaves</tissue>
    </source>
</reference>
<gene>
    <name evidence="2" type="ORF">Tsubulata_039956</name>
</gene>
<comment type="caution">
    <text evidence="2">The sequence shown here is derived from an EMBL/GenBank/DDBJ whole genome shotgun (WGS) entry which is preliminary data.</text>
</comment>
<evidence type="ECO:0008006" key="4">
    <source>
        <dbReference type="Google" id="ProtNLM"/>
    </source>
</evidence>
<dbReference type="AlphaFoldDB" id="A0A9Q0FHM0"/>
<dbReference type="InterPro" id="IPR040256">
    <property type="entry name" value="At4g02000-like"/>
</dbReference>
<protein>
    <recommendedName>
        <fullName evidence="4">DUF4283 domain-containing protein</fullName>
    </recommendedName>
</protein>
<accession>A0A9Q0FHM0</accession>
<feature type="compositionally biased region" description="Basic residues" evidence="1">
    <location>
        <begin position="260"/>
        <end position="269"/>
    </location>
</feature>
<evidence type="ECO:0000313" key="2">
    <source>
        <dbReference type="EMBL" id="KAJ4831625.1"/>
    </source>
</evidence>
<evidence type="ECO:0000313" key="3">
    <source>
        <dbReference type="Proteomes" id="UP001141552"/>
    </source>
</evidence>
<dbReference type="Proteomes" id="UP001141552">
    <property type="component" value="Unassembled WGS sequence"/>
</dbReference>
<dbReference type="PANTHER" id="PTHR31286">
    <property type="entry name" value="GLYCINE-RICH CELL WALL STRUCTURAL PROTEIN 1.8-LIKE"/>
    <property type="match status" value="1"/>
</dbReference>
<dbReference type="PANTHER" id="PTHR31286:SF99">
    <property type="entry name" value="DUF4283 DOMAIN-CONTAINING PROTEIN"/>
    <property type="match status" value="1"/>
</dbReference>
<feature type="region of interest" description="Disordered" evidence="1">
    <location>
        <begin position="255"/>
        <end position="291"/>
    </location>
</feature>
<dbReference type="EMBL" id="JAKUCV010005325">
    <property type="protein sequence ID" value="KAJ4831625.1"/>
    <property type="molecule type" value="Genomic_DNA"/>
</dbReference>
<feature type="compositionally biased region" description="Polar residues" evidence="1">
    <location>
        <begin position="273"/>
        <end position="282"/>
    </location>
</feature>
<evidence type="ECO:0000256" key="1">
    <source>
        <dbReference type="SAM" id="MobiDB-lite"/>
    </source>
</evidence>
<organism evidence="2 3">
    <name type="scientific">Turnera subulata</name>
    <dbReference type="NCBI Taxonomy" id="218843"/>
    <lineage>
        <taxon>Eukaryota</taxon>
        <taxon>Viridiplantae</taxon>
        <taxon>Streptophyta</taxon>
        <taxon>Embryophyta</taxon>
        <taxon>Tracheophyta</taxon>
        <taxon>Spermatophyta</taxon>
        <taxon>Magnoliopsida</taxon>
        <taxon>eudicotyledons</taxon>
        <taxon>Gunneridae</taxon>
        <taxon>Pentapetalae</taxon>
        <taxon>rosids</taxon>
        <taxon>fabids</taxon>
        <taxon>Malpighiales</taxon>
        <taxon>Passifloraceae</taxon>
        <taxon>Turnera</taxon>
    </lineage>
</organism>
<proteinExistence type="predicted"/>
<reference evidence="2" key="2">
    <citation type="journal article" date="2023" name="Plants (Basel)">
        <title>Annotation of the Turnera subulata (Passifloraceae) Draft Genome Reveals the S-Locus Evolved after the Divergence of Turneroideae from Passifloroideae in a Stepwise Manner.</title>
        <authorList>
            <person name="Henning P.M."/>
            <person name="Roalson E.H."/>
            <person name="Mir W."/>
            <person name="McCubbin A.G."/>
            <person name="Shore J.S."/>
        </authorList>
    </citation>
    <scope>NUCLEOTIDE SEQUENCE</scope>
    <source>
        <strain evidence="2">F60SS</strain>
    </source>
</reference>
<keyword evidence="3" id="KW-1185">Reference proteome</keyword>
<name>A0A9Q0FHM0_9ROSI</name>
<sequence>MEFSASTLPVWVQLRQVPLELQTREGLSCIASAVGKPLHMDQDCSKLLNSSRINVCVEVDFSKPLLREVPVLLNDEQCCIGVHYPWTPQQCQSCGVWGHHQLACSLPKRSKWVPKTSFAFVTSEHLTVESPPEEVPVVPSSNLAVGANIPALTSSVSISKLGASVPQEPVSVFSPSLAPAAATVEPPVLAVTNVISLPVDLISDEHASTVAKSKPIAPAPIPASKTTQYNLRNTSDAPSPRQVRPAAAGVADLVKQIAPGKKRKSKGKRTALLQVNHSSPEGSSAPPILPT</sequence>
<dbReference type="OrthoDB" id="1751344at2759"/>